<feature type="chain" id="PRO_5034559284" evidence="5">
    <location>
        <begin position="24"/>
        <end position="190"/>
    </location>
</feature>
<evidence type="ECO:0000259" key="6">
    <source>
        <dbReference type="Pfam" id="PF00419"/>
    </source>
</evidence>
<dbReference type="PANTHER" id="PTHR33420">
    <property type="entry name" value="FIMBRIAL SUBUNIT ELFA-RELATED"/>
    <property type="match status" value="1"/>
</dbReference>
<keyword evidence="3 5" id="KW-0732">Signal</keyword>
<dbReference type="GO" id="GO:0009289">
    <property type="term" value="C:pilus"/>
    <property type="evidence" value="ECO:0007669"/>
    <property type="project" value="UniProtKB-SubCell"/>
</dbReference>
<evidence type="ECO:0000256" key="2">
    <source>
        <dbReference type="ARBA" id="ARBA00006671"/>
    </source>
</evidence>
<dbReference type="SUPFAM" id="SSF49401">
    <property type="entry name" value="Bacterial adhesins"/>
    <property type="match status" value="1"/>
</dbReference>
<feature type="signal peptide" evidence="5">
    <location>
        <begin position="1"/>
        <end position="23"/>
    </location>
</feature>
<dbReference type="InterPro" id="IPR050263">
    <property type="entry name" value="Bact_Fimbrial_Adh_Pro"/>
</dbReference>
<dbReference type="AlphaFoldDB" id="A0A8I0PWZ8"/>
<gene>
    <name evidence="7" type="ORF">CYG68_15850</name>
</gene>
<proteinExistence type="inferred from homology"/>
<dbReference type="InterPro" id="IPR008966">
    <property type="entry name" value="Adhesion_dom_sf"/>
</dbReference>
<dbReference type="Pfam" id="PF00419">
    <property type="entry name" value="Fimbrial"/>
    <property type="match status" value="1"/>
</dbReference>
<evidence type="ECO:0000313" key="7">
    <source>
        <dbReference type="EMBL" id="MBE8613863.1"/>
    </source>
</evidence>
<dbReference type="RefSeq" id="WP_049241132.1">
    <property type="nucleotide sequence ID" value="NZ_CP032295.1"/>
</dbReference>
<comment type="subcellular location">
    <subcellularLocation>
        <location evidence="1">Fimbrium</location>
    </subcellularLocation>
</comment>
<sequence length="190" mass="20553">MSLFKRKLIISSLLLFSFNTFSADDDVNEIAPEIDVAEAKKITGNIKFTGKITDSSCDITQEDKDVYLGEHSVAKLKKNDDRTEEKAFDISLINCSLAMTSLKIKMEGTAHADNATLYALDANEKSAGKVGISIATAEGQQVTPAGGYRDILLKADSRDYTLNYTAAYQATGLATPGEGNATVNYTVSYE</sequence>
<evidence type="ECO:0000256" key="4">
    <source>
        <dbReference type="ARBA" id="ARBA00023263"/>
    </source>
</evidence>
<evidence type="ECO:0000256" key="5">
    <source>
        <dbReference type="SAM" id="SignalP"/>
    </source>
</evidence>
<dbReference type="InterPro" id="IPR036937">
    <property type="entry name" value="Adhesion_dom_fimbrial_sf"/>
</dbReference>
<organism evidence="7 8">
    <name type="scientific">Morganella morganii</name>
    <name type="common">Proteus morganii</name>
    <dbReference type="NCBI Taxonomy" id="582"/>
    <lineage>
        <taxon>Bacteria</taxon>
        <taxon>Pseudomonadati</taxon>
        <taxon>Pseudomonadota</taxon>
        <taxon>Gammaproteobacteria</taxon>
        <taxon>Enterobacterales</taxon>
        <taxon>Morganellaceae</taxon>
        <taxon>Morganella</taxon>
    </lineage>
</organism>
<name>A0A8I0PWZ8_MORMO</name>
<keyword evidence="4" id="KW-0281">Fimbrium</keyword>
<comment type="similarity">
    <text evidence="2">Belongs to the fimbrial protein family.</text>
</comment>
<reference evidence="7" key="1">
    <citation type="submission" date="2017-12" db="EMBL/GenBank/DDBJ databases">
        <title>Genome sequencing and analysis.</title>
        <authorList>
            <person name="Huang Y.-T."/>
        </authorList>
    </citation>
    <scope>NUCLEOTIDE SEQUENCE</scope>
    <source>
        <strain evidence="7">VGH116</strain>
    </source>
</reference>
<evidence type="ECO:0000256" key="1">
    <source>
        <dbReference type="ARBA" id="ARBA00004561"/>
    </source>
</evidence>
<dbReference type="Proteomes" id="UP000650477">
    <property type="component" value="Unassembled WGS sequence"/>
</dbReference>
<dbReference type="EMBL" id="PKLF01000015">
    <property type="protein sequence ID" value="MBE8613863.1"/>
    <property type="molecule type" value="Genomic_DNA"/>
</dbReference>
<accession>A0A8I0PWZ8</accession>
<dbReference type="InterPro" id="IPR000259">
    <property type="entry name" value="Adhesion_dom_fimbrial"/>
</dbReference>
<comment type="caution">
    <text evidence="7">The sequence shown here is derived from an EMBL/GenBank/DDBJ whole genome shotgun (WGS) entry which is preliminary data.</text>
</comment>
<evidence type="ECO:0000313" key="8">
    <source>
        <dbReference type="Proteomes" id="UP000650477"/>
    </source>
</evidence>
<dbReference type="GO" id="GO:0043709">
    <property type="term" value="P:cell adhesion involved in single-species biofilm formation"/>
    <property type="evidence" value="ECO:0007669"/>
    <property type="project" value="TreeGrafter"/>
</dbReference>
<feature type="domain" description="Fimbrial-type adhesion" evidence="6">
    <location>
        <begin position="46"/>
        <end position="190"/>
    </location>
</feature>
<protein>
    <submittedName>
        <fullName evidence="7">Type 1 fimbrial protein</fullName>
    </submittedName>
</protein>
<dbReference type="PANTHER" id="PTHR33420:SF3">
    <property type="entry name" value="FIMBRIAL SUBUNIT ELFA"/>
    <property type="match status" value="1"/>
</dbReference>
<evidence type="ECO:0000256" key="3">
    <source>
        <dbReference type="ARBA" id="ARBA00022729"/>
    </source>
</evidence>
<dbReference type="Gene3D" id="2.60.40.1090">
    <property type="entry name" value="Fimbrial-type adhesion domain"/>
    <property type="match status" value="1"/>
</dbReference>